<dbReference type="GO" id="GO:0007264">
    <property type="term" value="P:small GTPase-mediated signal transduction"/>
    <property type="evidence" value="ECO:0007669"/>
    <property type="project" value="InterPro"/>
</dbReference>
<dbReference type="PANTHER" id="PTHR23317">
    <property type="entry name" value="DEDICATOR OF CYTOKINESIS DOCK"/>
    <property type="match status" value="1"/>
</dbReference>
<keyword evidence="1" id="KW-0344">Guanine-nucleotide releasing factor</keyword>
<evidence type="ECO:0000259" key="5">
    <source>
        <dbReference type="PROSITE" id="PS51650"/>
    </source>
</evidence>
<dbReference type="Proteomes" id="UP000183832">
    <property type="component" value="Unassembled WGS sequence"/>
</dbReference>
<evidence type="ECO:0000313" key="7">
    <source>
        <dbReference type="EMBL" id="CRK93787.1"/>
    </source>
</evidence>
<name>A0A1J1I0R3_9DIPT</name>
<reference evidence="7 8" key="1">
    <citation type="submission" date="2015-04" db="EMBL/GenBank/DDBJ databases">
        <authorList>
            <person name="Syromyatnikov M.Y."/>
            <person name="Popov V.N."/>
        </authorList>
    </citation>
    <scope>NUCLEOTIDE SEQUENCE [LARGE SCALE GENOMIC DNA]</scope>
</reference>
<dbReference type="InterPro" id="IPR035892">
    <property type="entry name" value="C2_domain_sf"/>
</dbReference>
<feature type="compositionally biased region" description="Polar residues" evidence="3">
    <location>
        <begin position="77"/>
        <end position="88"/>
    </location>
</feature>
<feature type="domain" description="C2 DOCK-type" evidence="5">
    <location>
        <begin position="642"/>
        <end position="821"/>
    </location>
</feature>
<keyword evidence="8" id="KW-1185">Reference proteome</keyword>
<dbReference type="PROSITE" id="PS51651">
    <property type="entry name" value="DOCKER"/>
    <property type="match status" value="1"/>
</dbReference>
<organism evidence="7 8">
    <name type="scientific">Clunio marinus</name>
    <dbReference type="NCBI Taxonomy" id="568069"/>
    <lineage>
        <taxon>Eukaryota</taxon>
        <taxon>Metazoa</taxon>
        <taxon>Ecdysozoa</taxon>
        <taxon>Arthropoda</taxon>
        <taxon>Hexapoda</taxon>
        <taxon>Insecta</taxon>
        <taxon>Pterygota</taxon>
        <taxon>Neoptera</taxon>
        <taxon>Endopterygota</taxon>
        <taxon>Diptera</taxon>
        <taxon>Nematocera</taxon>
        <taxon>Chironomoidea</taxon>
        <taxon>Chironomidae</taxon>
        <taxon>Clunio</taxon>
    </lineage>
</organism>
<dbReference type="PROSITE" id="PS51650">
    <property type="entry name" value="C2_DOCK"/>
    <property type="match status" value="1"/>
</dbReference>
<dbReference type="Pfam" id="PF06920">
    <property type="entry name" value="DHR-2_Lobe_A"/>
    <property type="match status" value="1"/>
</dbReference>
<evidence type="ECO:0000256" key="1">
    <source>
        <dbReference type="ARBA" id="ARBA00022658"/>
    </source>
</evidence>
<feature type="region of interest" description="Disordered" evidence="3">
    <location>
        <begin position="62"/>
        <end position="94"/>
    </location>
</feature>
<dbReference type="EMBL" id="CVRI01000038">
    <property type="protein sequence ID" value="CRK93787.1"/>
    <property type="molecule type" value="Genomic_DNA"/>
</dbReference>
<accession>A0A1J1I0R3</accession>
<dbReference type="CDD" id="cd13267">
    <property type="entry name" value="PH_DOCK-D"/>
    <property type="match status" value="1"/>
</dbReference>
<dbReference type="Gene3D" id="2.60.40.150">
    <property type="entry name" value="C2 domain"/>
    <property type="match status" value="1"/>
</dbReference>
<dbReference type="PROSITE" id="PS50003">
    <property type="entry name" value="PH_DOMAIN"/>
    <property type="match status" value="1"/>
</dbReference>
<dbReference type="InterPro" id="IPR011993">
    <property type="entry name" value="PH-like_dom_sf"/>
</dbReference>
<dbReference type="InterPro" id="IPR001849">
    <property type="entry name" value="PH_domain"/>
</dbReference>
<dbReference type="InterPro" id="IPR027007">
    <property type="entry name" value="C2_DOCK-type_domain"/>
</dbReference>
<dbReference type="InterPro" id="IPR026791">
    <property type="entry name" value="DOCK"/>
</dbReference>
<dbReference type="InterPro" id="IPR043161">
    <property type="entry name" value="DOCK_C_lobe_A"/>
</dbReference>
<evidence type="ECO:0000259" key="6">
    <source>
        <dbReference type="PROSITE" id="PS51651"/>
    </source>
</evidence>
<feature type="domain" description="DOCKER" evidence="6">
    <location>
        <begin position="1594"/>
        <end position="2025"/>
    </location>
</feature>
<proteinExistence type="inferred from homology"/>
<dbReference type="STRING" id="568069.A0A1J1I0R3"/>
<dbReference type="GO" id="GO:0005085">
    <property type="term" value="F:guanyl-nucleotide exchange factor activity"/>
    <property type="evidence" value="ECO:0007669"/>
    <property type="project" value="UniProtKB-KW"/>
</dbReference>
<gene>
    <name evidence="7" type="ORF">CLUMA_CG007315</name>
</gene>
<dbReference type="InterPro" id="IPR046773">
    <property type="entry name" value="DOCKER_Lobe_C"/>
</dbReference>
<evidence type="ECO:0000256" key="2">
    <source>
        <dbReference type="PROSITE-ProRule" id="PRU00983"/>
    </source>
</evidence>
<dbReference type="Gene3D" id="1.20.58.740">
    <property type="match status" value="1"/>
</dbReference>
<dbReference type="SMART" id="SM00233">
    <property type="entry name" value="PH"/>
    <property type="match status" value="1"/>
</dbReference>
<dbReference type="Pfam" id="PF14429">
    <property type="entry name" value="DOCK-C2"/>
    <property type="match status" value="1"/>
</dbReference>
<evidence type="ECO:0000313" key="8">
    <source>
        <dbReference type="Proteomes" id="UP000183832"/>
    </source>
</evidence>
<feature type="domain" description="PH" evidence="4">
    <location>
        <begin position="161"/>
        <end position="273"/>
    </location>
</feature>
<dbReference type="Pfam" id="PF00169">
    <property type="entry name" value="PH"/>
    <property type="match status" value="1"/>
</dbReference>
<evidence type="ECO:0000259" key="4">
    <source>
        <dbReference type="PROSITE" id="PS50003"/>
    </source>
</evidence>
<dbReference type="PANTHER" id="PTHR23317:SF26">
    <property type="entry name" value="ZIZIMIN, ISOFORM K"/>
    <property type="match status" value="1"/>
</dbReference>
<dbReference type="Pfam" id="PF11878">
    <property type="entry name" value="DOCK_C-D_N"/>
    <property type="match status" value="1"/>
</dbReference>
<evidence type="ECO:0000256" key="3">
    <source>
        <dbReference type="SAM" id="MobiDB-lite"/>
    </source>
</evidence>
<dbReference type="Pfam" id="PF20421">
    <property type="entry name" value="DHR-2_Lobe_C"/>
    <property type="match status" value="1"/>
</dbReference>
<dbReference type="OrthoDB" id="47328at2759"/>
<dbReference type="InterPro" id="IPR043162">
    <property type="entry name" value="DOCK_C_lobe_C"/>
</dbReference>
<dbReference type="InterPro" id="IPR046770">
    <property type="entry name" value="DOCKER_Lobe_B"/>
</dbReference>
<dbReference type="Gene3D" id="1.25.40.410">
    <property type="match status" value="1"/>
</dbReference>
<dbReference type="InterPro" id="IPR027357">
    <property type="entry name" value="DOCKER_dom"/>
</dbReference>
<dbReference type="InterPro" id="IPR046769">
    <property type="entry name" value="DOCKER_Lobe_A"/>
</dbReference>
<dbReference type="InterPro" id="IPR021816">
    <property type="entry name" value="DOCK_C/D_N"/>
</dbReference>
<dbReference type="Gene3D" id="2.30.29.30">
    <property type="entry name" value="Pleckstrin-homology domain (PH domain)/Phosphotyrosine-binding domain (PTB)"/>
    <property type="match status" value="1"/>
</dbReference>
<dbReference type="SUPFAM" id="SSF50729">
    <property type="entry name" value="PH domain-like"/>
    <property type="match status" value="1"/>
</dbReference>
<dbReference type="Pfam" id="PF20422">
    <property type="entry name" value="DHR-2_Lobe_B"/>
    <property type="match status" value="1"/>
</dbReference>
<protein>
    <submittedName>
        <fullName evidence="7">CLUMA_CG007315, isoform A</fullName>
    </submittedName>
</protein>
<sequence length="2054" mass="235569">MYLEIHRRPSKPIIADPIDFEGFILKNKTLIQNDPQRELLMYPNDDVSEIILPRKFRTVTSGIPSIPAESSKKHENGNSTTENGVTTNGKEKDSLNGSLLTRQALKTYETANHMVFYKYSVYGGTCGDLPRTNPPDTLKEEIYEVDTDPDRVEERISQRDSITKQGYLLKGADTTSDRMFAHIGSKSFKRRYCYLRQEVDGTYILELHKDEKQCEAKTTIVMDFCTEVVHNPRKGRFCFELRMSEGGSKSVTLAAEDDNEMNDWIKKLTSVLQQNKLQEDKQITLIEKLPPPSPSAATFGTLKGLEQSMNPQLIKYGRETDISIGQARRENRKRLFGTIANQLNKTQVEPNVEPYREVFGKQIFVRCENIKFRLQAPFDDTENLCQIEPYITTMALYDIKAGRKLTENFYFDLNEKHAREMRHGNHCNGAEKINGTPIMKNGKQNGNVDEEFPVEWIMYPRQAILNVTVPHPDIFIVVRIEKILQGGINPSTESYLKAAKDPKLGVKSLKTIKQYSQRVKHYTMPWAWTARPLFRLYSSDLDTDGDFPAIYRQDCNKLKDDEILKILCDYRKPEKMNKLTTIPGSMKITIKFLRDEQPKNCLTTTLHAIKPFPLPPADDPTIEVSEFPGTSERDLNPYTTFLNHLYVYPLSLSFESQKIFSRARNIAVTIEVRTSDDLESKPLECIYRRPGQSSHGLFVSQLSCPVLHHNTSPTWYEEIKLQLPVVISSQHHLLLYFHHISCDIKKKELPNSLESAVGFAWMPLLNKGKLNIEEQVLPVAASLPSGYLSIQPLGLGKGNAGPDVQWIDNQKPIFNVNFRLNSTIFTTDQHLHNLFAHAERLIESIRGPIPSESETCKILKAAHAMDIRSVINFLPTLFDELFVLLINASNEEISCNIIRLLINLIHMVAEEAQRKELILSYVKYNFKTPFKNKTNASPSTMHTVHGEICRHLPVLLHPNNTDFLLVNKFMKFSSIIFDIIAKSMAHFLISTGRIRMHRNERFSKEFELRIENLFNVLMPYLISRHKELPYETHQLNKSLSIFIKRCLTLMDRGFVFKIIRLYMDKWSPGDPRTLQEFKFNFIQEVCSHEHYIQLNLPFMLNPNNRTPDILQQFCLSEVFCRQHYLAGFLLQEVKSALNEVNHIRRVALGILKDLLAKHDLDDRYQSKGQMNRIAMLYVPWLGIVLENLNRIPDGQETIGHVRISSNSSYVFSRERTPKILTSLNSDCSSMSQETTVVIRNGDDASYHYGHNRSISMTQASVIPRTDKFTSSETKDMLICFLFTIKHLSQDHMITWWHNCTESETCSFFQVFDLCLVVFRYMGKKNIQVSECKPVKSSKSSTLPARMASSESDHSNISNAHETGTMNHQNREDLMEETVKLQRALQESNLATEVGMIILDCIGLYSVQFKESMIDGPVLPKIAQVYLRFLQLGQSETLSRHVFAALRAFINNFSQALFKGTAMLCGQFVYELLKCCDSRLQTVRHEACAVLYLLMRSNFEFSGRKGLTRVHLQVIISVSQMIGNVIGLNNARFQESLSLINSYANSDKAMKGTGFPMEVKDLTKRVRTVLMATAQMQAHHTDPERLLELQLSLANSYASTPELRHTWLVTMARNHEINGNISEATSCHLHIAALMAEYLKLKGSELINWGAESFAKISRNIPRDEKGLKLDSGAQDSQYTETMLLEQLRNCSDFLDRSDRLECLGELYRLIVPILESKRDFPGLIQCYEHLAQAYQRVIEFNRNGKRLLGRFYRVIFYGQIFFEDEHGVEYIFKEPKVTSLSEISFRLKKQFDDKFGSNVVKMIMDSNQVDVNELDPKLAYIQITHVVPYFIKDELETRQTEFEQNHDIDTFMFETPFTKNGAARCNLVEDQWKRRTILTTQYSFPYVLKRITVKDRQIIELSPIEVAIDEMQTKISELEEVVLAQTIDVKKLQLRLQGSVAVQVNQGPLAYANSFLDPQLCVKYDSDRVEDLRDVFREFVKICYAALQVNGRVISTDQVEYHNSLKENFGNMCLALNDLMGESLISLDDTTNAHRNSLALFSAISGTPNNSSTA</sequence>
<comment type="similarity">
    <text evidence="2">Belongs to the DOCK family.</text>
</comment>